<dbReference type="PANTHER" id="PTHR48111">
    <property type="entry name" value="REGULATOR OF RPOS"/>
    <property type="match status" value="1"/>
</dbReference>
<dbReference type="InterPro" id="IPR036388">
    <property type="entry name" value="WH-like_DNA-bd_sf"/>
</dbReference>
<dbReference type="Gene3D" id="6.10.250.690">
    <property type="match status" value="1"/>
</dbReference>
<organism evidence="6 7">
    <name type="scientific">Methylocystis heyeri</name>
    <dbReference type="NCBI Taxonomy" id="391905"/>
    <lineage>
        <taxon>Bacteria</taxon>
        <taxon>Pseudomonadati</taxon>
        <taxon>Pseudomonadota</taxon>
        <taxon>Alphaproteobacteria</taxon>
        <taxon>Hyphomicrobiales</taxon>
        <taxon>Methylocystaceae</taxon>
        <taxon>Methylocystis</taxon>
    </lineage>
</organism>
<dbReference type="PROSITE" id="PS51755">
    <property type="entry name" value="OMPR_PHOB"/>
    <property type="match status" value="1"/>
</dbReference>
<evidence type="ECO:0000259" key="5">
    <source>
        <dbReference type="PROSITE" id="PS51755"/>
    </source>
</evidence>
<dbReference type="GO" id="GO:0000156">
    <property type="term" value="F:phosphorelay response regulator activity"/>
    <property type="evidence" value="ECO:0007669"/>
    <property type="project" value="TreeGrafter"/>
</dbReference>
<dbReference type="SUPFAM" id="SSF52172">
    <property type="entry name" value="CheY-like"/>
    <property type="match status" value="1"/>
</dbReference>
<dbReference type="PROSITE" id="PS50110">
    <property type="entry name" value="RESPONSE_REGULATORY"/>
    <property type="match status" value="1"/>
</dbReference>
<proteinExistence type="predicted"/>
<dbReference type="InterPro" id="IPR001867">
    <property type="entry name" value="OmpR/PhoB-type_DNA-bd"/>
</dbReference>
<dbReference type="CDD" id="cd00383">
    <property type="entry name" value="trans_reg_C"/>
    <property type="match status" value="1"/>
</dbReference>
<dbReference type="OrthoDB" id="9802426at2"/>
<dbReference type="SMART" id="SM00862">
    <property type="entry name" value="Trans_reg_C"/>
    <property type="match status" value="1"/>
</dbReference>
<dbReference type="Gene3D" id="1.10.10.10">
    <property type="entry name" value="Winged helix-like DNA-binding domain superfamily/Winged helix DNA-binding domain"/>
    <property type="match status" value="1"/>
</dbReference>
<dbReference type="SMART" id="SM00448">
    <property type="entry name" value="REC"/>
    <property type="match status" value="1"/>
</dbReference>
<dbReference type="EMBL" id="CP046052">
    <property type="protein sequence ID" value="QGM45035.1"/>
    <property type="molecule type" value="Genomic_DNA"/>
</dbReference>
<feature type="DNA-binding region" description="OmpR/PhoB-type" evidence="3">
    <location>
        <begin position="143"/>
        <end position="241"/>
    </location>
</feature>
<evidence type="ECO:0000256" key="1">
    <source>
        <dbReference type="ARBA" id="ARBA00023125"/>
    </source>
</evidence>
<dbReference type="Gene3D" id="3.40.50.2300">
    <property type="match status" value="1"/>
</dbReference>
<dbReference type="PANTHER" id="PTHR48111:SF36">
    <property type="entry name" value="TRANSCRIPTIONAL REGULATORY PROTEIN CUTR"/>
    <property type="match status" value="1"/>
</dbReference>
<dbReference type="Pfam" id="PF00072">
    <property type="entry name" value="Response_reg"/>
    <property type="match status" value="1"/>
</dbReference>
<protein>
    <submittedName>
        <fullName evidence="6">Response regulator</fullName>
    </submittedName>
</protein>
<dbReference type="KEGG" id="mhey:H2LOC_004660"/>
<dbReference type="AlphaFoldDB" id="A0A6B8KDC9"/>
<sequence>MAGYGLCHEFRSAAEGCGVVRILIVEDQQEMSALLADRLERSGYVADSVGSLGEAREALRGYEYPLVLLDRMLPDGDGLTILPEARAANPNIRVLLVTALRSINDRVNGLDAGADDYLSKPFDTDELLARIRAALRRPGGQPMPPATLGDLSFDFGRREALVRGEPFAISKREALLLESLMRSAGRAVKHETLMADIYGINENVQPDALKMSVSRLRQRLCESRAGVEIHTVRGVGYLLAGA</sequence>
<dbReference type="InterPro" id="IPR001789">
    <property type="entry name" value="Sig_transdc_resp-reg_receiver"/>
</dbReference>
<gene>
    <name evidence="6" type="ORF">H2LOC_004660</name>
</gene>
<keyword evidence="7" id="KW-1185">Reference proteome</keyword>
<dbReference type="GO" id="GO:0005829">
    <property type="term" value="C:cytosol"/>
    <property type="evidence" value="ECO:0007669"/>
    <property type="project" value="TreeGrafter"/>
</dbReference>
<dbReference type="InterPro" id="IPR039420">
    <property type="entry name" value="WalR-like"/>
</dbReference>
<keyword evidence="1 3" id="KW-0238">DNA-binding</keyword>
<evidence type="ECO:0000256" key="3">
    <source>
        <dbReference type="PROSITE-ProRule" id="PRU01091"/>
    </source>
</evidence>
<evidence type="ECO:0000259" key="4">
    <source>
        <dbReference type="PROSITE" id="PS50110"/>
    </source>
</evidence>
<evidence type="ECO:0000313" key="7">
    <source>
        <dbReference type="Proteomes" id="UP000309061"/>
    </source>
</evidence>
<feature type="domain" description="Response regulatory" evidence="4">
    <location>
        <begin position="21"/>
        <end position="135"/>
    </location>
</feature>
<keyword evidence="2" id="KW-0597">Phosphoprotein</keyword>
<dbReference type="GO" id="GO:0032993">
    <property type="term" value="C:protein-DNA complex"/>
    <property type="evidence" value="ECO:0007669"/>
    <property type="project" value="TreeGrafter"/>
</dbReference>
<accession>A0A6B8KDC9</accession>
<evidence type="ECO:0000256" key="2">
    <source>
        <dbReference type="PROSITE-ProRule" id="PRU00169"/>
    </source>
</evidence>
<name>A0A6B8KDC9_9HYPH</name>
<feature type="modified residue" description="4-aspartylphosphate" evidence="2">
    <location>
        <position position="70"/>
    </location>
</feature>
<reference evidence="6 7" key="1">
    <citation type="submission" date="2019-11" db="EMBL/GenBank/DDBJ databases">
        <title>The genome sequence of Methylocystis heyeri.</title>
        <authorList>
            <person name="Oshkin I.Y."/>
            <person name="Miroshnikov K."/>
            <person name="Dedysh S.N."/>
        </authorList>
    </citation>
    <scope>NUCLEOTIDE SEQUENCE [LARGE SCALE GENOMIC DNA]</scope>
    <source>
        <strain evidence="6 7">H2</strain>
    </source>
</reference>
<dbReference type="Pfam" id="PF00486">
    <property type="entry name" value="Trans_reg_C"/>
    <property type="match status" value="1"/>
</dbReference>
<evidence type="ECO:0000313" key="6">
    <source>
        <dbReference type="EMBL" id="QGM45035.1"/>
    </source>
</evidence>
<feature type="domain" description="OmpR/PhoB-type" evidence="5">
    <location>
        <begin position="143"/>
        <end position="241"/>
    </location>
</feature>
<dbReference type="GO" id="GO:0000976">
    <property type="term" value="F:transcription cis-regulatory region binding"/>
    <property type="evidence" value="ECO:0007669"/>
    <property type="project" value="TreeGrafter"/>
</dbReference>
<dbReference type="InterPro" id="IPR011006">
    <property type="entry name" value="CheY-like_superfamily"/>
</dbReference>
<dbReference type="Proteomes" id="UP000309061">
    <property type="component" value="Chromosome"/>
</dbReference>
<dbReference type="GO" id="GO:0006355">
    <property type="term" value="P:regulation of DNA-templated transcription"/>
    <property type="evidence" value="ECO:0007669"/>
    <property type="project" value="InterPro"/>
</dbReference>